<keyword evidence="3" id="KW-0677">Repeat</keyword>
<evidence type="ECO:0000256" key="8">
    <source>
        <dbReference type="ARBA" id="ARBA00040729"/>
    </source>
</evidence>
<dbReference type="InterPro" id="IPR054115">
    <property type="entry name" value="CorC_N"/>
</dbReference>
<evidence type="ECO:0000256" key="10">
    <source>
        <dbReference type="SAM" id="MobiDB-lite"/>
    </source>
</evidence>
<evidence type="ECO:0000313" key="13">
    <source>
        <dbReference type="EMBL" id="SMH67416.1"/>
    </source>
</evidence>
<evidence type="ECO:0000256" key="7">
    <source>
        <dbReference type="ARBA" id="ARBA00037273"/>
    </source>
</evidence>
<reference evidence="12" key="1">
    <citation type="submission" date="2014-03" db="EMBL/GenBank/DDBJ databases">
        <authorList>
            <person name="Genoscope - CEA"/>
        </authorList>
    </citation>
    <scope>NUCLEOTIDE SEQUENCE [LARGE SCALE GENOMIC DNA]</scope>
    <source>
        <strain evidence="12">CF27</strain>
    </source>
</reference>
<evidence type="ECO:0000259" key="11">
    <source>
        <dbReference type="PROSITE" id="PS51371"/>
    </source>
</evidence>
<dbReference type="PANTHER" id="PTHR22777:SF27">
    <property type="entry name" value="MAGNESIUM AND COBALT EFFLUX PROTEIN CORC"/>
    <property type="match status" value="1"/>
</dbReference>
<comment type="similarity">
    <text evidence="1">Belongs to the UPF0053 family.</text>
</comment>
<keyword evidence="4" id="KW-0460">Magnesium</keyword>
<keyword evidence="5 9" id="KW-0129">CBS domain</keyword>
<gene>
    <name evidence="12" type="primary">ybeX</name>
    <name evidence="12" type="ORF">AFERRI_430053</name>
    <name evidence="13" type="ORF">AFERRI_50617</name>
</gene>
<dbReference type="PANTHER" id="PTHR22777">
    <property type="entry name" value="HEMOLYSIN-RELATED"/>
    <property type="match status" value="1"/>
</dbReference>
<dbReference type="InterPro" id="IPR000644">
    <property type="entry name" value="CBS_dom"/>
</dbReference>
<dbReference type="SMART" id="SM01091">
    <property type="entry name" value="CorC_HlyC"/>
    <property type="match status" value="1"/>
</dbReference>
<dbReference type="SMART" id="SM00116">
    <property type="entry name" value="CBS"/>
    <property type="match status" value="2"/>
</dbReference>
<dbReference type="GO" id="GO:0050660">
    <property type="term" value="F:flavin adenine dinucleotide binding"/>
    <property type="evidence" value="ECO:0007669"/>
    <property type="project" value="InterPro"/>
</dbReference>
<dbReference type="Pfam" id="PF03471">
    <property type="entry name" value="CorC_HlyC"/>
    <property type="match status" value="1"/>
</dbReference>
<dbReference type="SUPFAM" id="SSF56176">
    <property type="entry name" value="FAD-binding/transporter-associated domain-like"/>
    <property type="match status" value="1"/>
</dbReference>
<keyword evidence="14" id="KW-1185">Reference proteome</keyword>
<evidence type="ECO:0000256" key="5">
    <source>
        <dbReference type="ARBA" id="ARBA00023122"/>
    </source>
</evidence>
<sequence>MSDDRSNQERPRGWWERFTQSLRGNVEDQDTLLELVREAGERQIIDAEAARMVDGIFRMGELTVRDVMIPRPQMEVIELDMPLAEIVARVSEVGHSRFPVVGDDRDDVRGILLAKDLLRGCRGDMPTPRLTELLRPATFIPESKHLDHLLYEFRTGRHHMAVVVDEYGGVAGLITIEDVLEIIVGEIEDEYDIDEDVMIAPREDGDFLVNALIPLEEFNAHFVAHLADGHADTLGGWVATRLGHVPRMGEVIEEGNLRLEVLRADRKRVQILRVTPPPPSRSASQPETAPQESA</sequence>
<reference evidence="13 14" key="3">
    <citation type="submission" date="2017-03" db="EMBL/GenBank/DDBJ databases">
        <authorList>
            <person name="Regsiter A."/>
            <person name="William W."/>
        </authorList>
    </citation>
    <scope>NUCLEOTIDE SEQUENCE [LARGE SCALE GENOMIC DNA]</scope>
    <source>
        <strain evidence="13">PRJEB5721</strain>
    </source>
</reference>
<dbReference type="Gene3D" id="3.10.580.10">
    <property type="entry name" value="CBS-domain"/>
    <property type="match status" value="1"/>
</dbReference>
<dbReference type="Gene3D" id="3.30.465.10">
    <property type="match status" value="1"/>
</dbReference>
<organism evidence="12">
    <name type="scientific">Acidithiobacillus ferrivorans</name>
    <dbReference type="NCBI Taxonomy" id="160808"/>
    <lineage>
        <taxon>Bacteria</taxon>
        <taxon>Pseudomonadati</taxon>
        <taxon>Pseudomonadota</taxon>
        <taxon>Acidithiobacillia</taxon>
        <taxon>Acidithiobacillales</taxon>
        <taxon>Acidithiobacillaceae</taxon>
        <taxon>Acidithiobacillus</taxon>
    </lineage>
</organism>
<dbReference type="InterPro" id="IPR046342">
    <property type="entry name" value="CBS_dom_sf"/>
</dbReference>
<evidence type="ECO:0000313" key="12">
    <source>
        <dbReference type="EMBL" id="CDQ10951.1"/>
    </source>
</evidence>
<evidence type="ECO:0000256" key="6">
    <source>
        <dbReference type="ARBA" id="ARBA00023285"/>
    </source>
</evidence>
<dbReference type="AlphaFoldDB" id="A0A060URN9"/>
<dbReference type="Pfam" id="PF00571">
    <property type="entry name" value="CBS"/>
    <property type="match status" value="2"/>
</dbReference>
<evidence type="ECO:0000256" key="1">
    <source>
        <dbReference type="ARBA" id="ARBA00006337"/>
    </source>
</evidence>
<dbReference type="InterPro" id="IPR016169">
    <property type="entry name" value="FAD-bd_PCMH_sub2"/>
</dbReference>
<evidence type="ECO:0000256" key="2">
    <source>
        <dbReference type="ARBA" id="ARBA00022448"/>
    </source>
</evidence>
<keyword evidence="2" id="KW-0813">Transport</keyword>
<feature type="domain" description="CBS" evidence="11">
    <location>
        <begin position="68"/>
        <end position="127"/>
    </location>
</feature>
<dbReference type="Proteomes" id="UP000193925">
    <property type="component" value="Chromosome AFERRI"/>
</dbReference>
<comment type="function">
    <text evidence="7">Plays a role in the transport of magnesium and cobalt ions.</text>
</comment>
<reference evidence="12" key="2">
    <citation type="submission" date="2014-07" db="EMBL/GenBank/DDBJ databases">
        <title>Initial genome analysis of the psychrotolerant acidophile Acidithiobacillus ferrivorans CF27: insights into iron and sulfur oxidation pathways and into biofilm formation.</title>
        <authorList>
            <person name="Talla E."/>
            <person name="Hedrich S."/>
            <person name="Mangenot S."/>
            <person name="Ji B."/>
            <person name="Johnson D.B."/>
            <person name="Barbe V."/>
            <person name="Bonnefoy V."/>
        </authorList>
    </citation>
    <scope>NUCLEOTIDE SEQUENCE [LARGE SCALE GENOMIC DNA]</scope>
    <source>
        <strain evidence="12">CF27</strain>
    </source>
</reference>
<evidence type="ECO:0000256" key="4">
    <source>
        <dbReference type="ARBA" id="ARBA00022842"/>
    </source>
</evidence>
<feature type="region of interest" description="Disordered" evidence="10">
    <location>
        <begin position="273"/>
        <end position="294"/>
    </location>
</feature>
<dbReference type="SUPFAM" id="SSF54631">
    <property type="entry name" value="CBS-domain pair"/>
    <property type="match status" value="1"/>
</dbReference>
<dbReference type="GO" id="GO:0005886">
    <property type="term" value="C:plasma membrane"/>
    <property type="evidence" value="ECO:0007669"/>
    <property type="project" value="TreeGrafter"/>
</dbReference>
<dbReference type="InterPro" id="IPR036318">
    <property type="entry name" value="FAD-bd_PCMH-like_sf"/>
</dbReference>
<dbReference type="PROSITE" id="PS51371">
    <property type="entry name" value="CBS"/>
    <property type="match status" value="2"/>
</dbReference>
<feature type="compositionally biased region" description="Polar residues" evidence="10">
    <location>
        <begin position="281"/>
        <end position="294"/>
    </location>
</feature>
<dbReference type="RefSeq" id="WP_035193768.1">
    <property type="nucleotide sequence ID" value="NZ_CCCS020000038.1"/>
</dbReference>
<name>A0A060URN9_9PROT</name>
<dbReference type="EMBL" id="LT841305">
    <property type="protein sequence ID" value="SMH67416.1"/>
    <property type="molecule type" value="Genomic_DNA"/>
</dbReference>
<dbReference type="EMBL" id="CCCS020000038">
    <property type="protein sequence ID" value="CDQ10951.1"/>
    <property type="molecule type" value="Genomic_DNA"/>
</dbReference>
<feature type="domain" description="CBS" evidence="11">
    <location>
        <begin position="133"/>
        <end position="190"/>
    </location>
</feature>
<evidence type="ECO:0000313" key="14">
    <source>
        <dbReference type="Proteomes" id="UP000193925"/>
    </source>
</evidence>
<evidence type="ECO:0000256" key="3">
    <source>
        <dbReference type="ARBA" id="ARBA00022737"/>
    </source>
</evidence>
<dbReference type="Pfam" id="PF21917">
    <property type="entry name" value="NMB0537_N"/>
    <property type="match status" value="1"/>
</dbReference>
<accession>A0A060URN9</accession>
<dbReference type="CDD" id="cd04590">
    <property type="entry name" value="CBS_pair_CorC_HlyC_assoc"/>
    <property type="match status" value="1"/>
</dbReference>
<dbReference type="FunFam" id="3.10.580.10:FF:000002">
    <property type="entry name" value="Magnesium/cobalt efflux protein CorC"/>
    <property type="match status" value="1"/>
</dbReference>
<protein>
    <recommendedName>
        <fullName evidence="8">Magnesium and cobalt efflux protein CorC</fullName>
    </recommendedName>
</protein>
<evidence type="ECO:0000256" key="9">
    <source>
        <dbReference type="PROSITE-ProRule" id="PRU00703"/>
    </source>
</evidence>
<dbReference type="InterPro" id="IPR044751">
    <property type="entry name" value="Ion_transp-like_CBS"/>
</dbReference>
<dbReference type="InterPro" id="IPR005170">
    <property type="entry name" value="Transptr-assoc_dom"/>
</dbReference>
<keyword evidence="6" id="KW-0170">Cobalt</keyword>
<proteinExistence type="inferred from homology"/>